<gene>
    <name evidence="4" type="ORF">ENW50_08185</name>
</gene>
<sequence>MKSWLKCLPFVSCALLLAGVVQPARAQTSVGLSALGAFPSSTSSNMTEQNPYKQAGFMLELRHISNPLVGFDVSYAFHRANQSYKGNFLCPVAAVPCRQPATSVSANANELALNWVVSAPILGFRIFALAGGGFESFNPTGSNNGASTQSQTKALYDYGAGVDWTVLPHIGLRFQYRGNVYKAPQLATAFSSTDKFTNDAEPMIGAYFNF</sequence>
<dbReference type="AlphaFoldDB" id="A0A7V4XT36"/>
<accession>A0A7V4XT36</accession>
<proteinExistence type="predicted"/>
<comment type="caution">
    <text evidence="4">The sequence shown here is derived from an EMBL/GenBank/DDBJ whole genome shotgun (WGS) entry which is preliminary data.</text>
</comment>
<feature type="chain" id="PRO_5031296416" description="Outer membrane protein beta-barrel domain-containing protein" evidence="2">
    <location>
        <begin position="27"/>
        <end position="210"/>
    </location>
</feature>
<dbReference type="Pfam" id="PF13505">
    <property type="entry name" value="OMP_b-brl"/>
    <property type="match status" value="1"/>
</dbReference>
<dbReference type="Gene3D" id="2.40.160.20">
    <property type="match status" value="1"/>
</dbReference>
<evidence type="ECO:0000256" key="1">
    <source>
        <dbReference type="ARBA" id="ARBA00022729"/>
    </source>
</evidence>
<evidence type="ECO:0000313" key="4">
    <source>
        <dbReference type="EMBL" id="HGY94642.1"/>
    </source>
</evidence>
<reference evidence="4" key="1">
    <citation type="journal article" date="2020" name="mSystems">
        <title>Genome- and Community-Level Interaction Insights into Carbon Utilization and Element Cycling Functions of Hydrothermarchaeota in Hydrothermal Sediment.</title>
        <authorList>
            <person name="Zhou Z."/>
            <person name="Liu Y."/>
            <person name="Xu W."/>
            <person name="Pan J."/>
            <person name="Luo Z.H."/>
            <person name="Li M."/>
        </authorList>
    </citation>
    <scope>NUCLEOTIDE SEQUENCE [LARGE SCALE GENOMIC DNA]</scope>
    <source>
        <strain evidence="4">SpSt-855</strain>
    </source>
</reference>
<feature type="signal peptide" evidence="2">
    <location>
        <begin position="1"/>
        <end position="26"/>
    </location>
</feature>
<dbReference type="EMBL" id="DTKL01000052">
    <property type="protein sequence ID" value="HGY94642.1"/>
    <property type="molecule type" value="Genomic_DNA"/>
</dbReference>
<dbReference type="InterPro" id="IPR011250">
    <property type="entry name" value="OMP/PagP_B-barrel"/>
</dbReference>
<dbReference type="SUPFAM" id="SSF56925">
    <property type="entry name" value="OMPA-like"/>
    <property type="match status" value="1"/>
</dbReference>
<protein>
    <recommendedName>
        <fullName evidence="3">Outer membrane protein beta-barrel domain-containing protein</fullName>
    </recommendedName>
</protein>
<feature type="domain" description="Outer membrane protein beta-barrel" evidence="3">
    <location>
        <begin position="13"/>
        <end position="183"/>
    </location>
</feature>
<organism evidence="4">
    <name type="scientific">Acidobacterium capsulatum</name>
    <dbReference type="NCBI Taxonomy" id="33075"/>
    <lineage>
        <taxon>Bacteria</taxon>
        <taxon>Pseudomonadati</taxon>
        <taxon>Acidobacteriota</taxon>
        <taxon>Terriglobia</taxon>
        <taxon>Terriglobales</taxon>
        <taxon>Acidobacteriaceae</taxon>
        <taxon>Acidobacterium</taxon>
    </lineage>
</organism>
<keyword evidence="1 2" id="KW-0732">Signal</keyword>
<evidence type="ECO:0000259" key="3">
    <source>
        <dbReference type="Pfam" id="PF13505"/>
    </source>
</evidence>
<name>A0A7V4XT36_9BACT</name>
<evidence type="ECO:0000256" key="2">
    <source>
        <dbReference type="SAM" id="SignalP"/>
    </source>
</evidence>
<dbReference type="InterPro" id="IPR027385">
    <property type="entry name" value="Beta-barrel_OMP"/>
</dbReference>